<feature type="compositionally biased region" description="Basic and acidic residues" evidence="1">
    <location>
        <begin position="96"/>
        <end position="114"/>
    </location>
</feature>
<keyword evidence="2" id="KW-1133">Transmembrane helix</keyword>
<gene>
    <name evidence="3" type="ORF">EMPS_08153</name>
</gene>
<sequence>MVGNKRRKGWFMGVIMISLVFTILSGGYLFSQLHYSKDVSLVAPDDLSGDSSDQSKVPFGRGTAPTGPRRNRGKGKGKGGKGNGTVKDTAAPAPQKDQEDVGKTDHDPVDDHGSELNLSKGGAATTADQVTRICDLEDVSNGQWIFTTTPSHPFATAEGEEQDMIWTGYGKSGCSSNIWNERYLLTPTPGSTNGTLGGSSLSIGQKQSKKDWDYATRLKAYHWQLNQPIPGNKAPKSVNDQEKCQQPIMDVVDFVEVLKRAPLVMIGDRFLEQEYLALECIILGMQTELILDYKRKHPEEQSDVGGKNYPRDYSIESEKPEIVELQIGRVGSAEGSGMYRKAKPGQMRLVDRLSNLTLATFIRSDVLWDSNMLQRQVSKHALKSAAELSKLDVGGLHPDCQLVGKVVLCEPANIRSHDIEPEQPAQSSSWWSWWIGTENPTQEQTQDSVLDKNGPEEEMTYGSDLDHDMINLEWTEMLPEFLPLPQGEHKDEASARTPLVLISNGLFWEYDSWDAMTAAELAQMQDHKKLSKSEQEHLRRRQIRRKKMLRQRYTMILTNTLDYLQAVHPELRVMVQTSVKRRPCEPLQGSMEAADKALRDSKDQEAALLNALTKTVVAKMRDERFSFLDTTFLRLFQDSPTANKRYCRNFMMPGPLDILIHHLYGELYRLDL</sequence>
<organism evidence="3 4">
    <name type="scientific">Entomortierella parvispora</name>
    <dbReference type="NCBI Taxonomy" id="205924"/>
    <lineage>
        <taxon>Eukaryota</taxon>
        <taxon>Fungi</taxon>
        <taxon>Fungi incertae sedis</taxon>
        <taxon>Mucoromycota</taxon>
        <taxon>Mortierellomycotina</taxon>
        <taxon>Mortierellomycetes</taxon>
        <taxon>Mortierellales</taxon>
        <taxon>Mortierellaceae</taxon>
        <taxon>Entomortierella</taxon>
    </lineage>
</organism>
<evidence type="ECO:0000313" key="4">
    <source>
        <dbReference type="Proteomes" id="UP000827284"/>
    </source>
</evidence>
<accession>A0A9P3HFH5</accession>
<evidence type="ECO:0000256" key="1">
    <source>
        <dbReference type="SAM" id="MobiDB-lite"/>
    </source>
</evidence>
<keyword evidence="4" id="KW-1185">Reference proteome</keyword>
<comment type="caution">
    <text evidence="3">The sequence shown here is derived from an EMBL/GenBank/DDBJ whole genome shotgun (WGS) entry which is preliminary data.</text>
</comment>
<keyword evidence="2" id="KW-0472">Membrane</keyword>
<reference evidence="3" key="1">
    <citation type="submission" date="2021-11" db="EMBL/GenBank/DDBJ databases">
        <authorList>
            <person name="Herlambang A."/>
            <person name="Guo Y."/>
            <person name="Takashima Y."/>
            <person name="Nishizawa T."/>
        </authorList>
    </citation>
    <scope>NUCLEOTIDE SEQUENCE</scope>
    <source>
        <strain evidence="3">E1425</strain>
    </source>
</reference>
<feature type="compositionally biased region" description="Basic residues" evidence="1">
    <location>
        <begin position="69"/>
        <end position="79"/>
    </location>
</feature>
<evidence type="ECO:0000313" key="3">
    <source>
        <dbReference type="EMBL" id="GJJ75795.1"/>
    </source>
</evidence>
<dbReference type="Proteomes" id="UP000827284">
    <property type="component" value="Unassembled WGS sequence"/>
</dbReference>
<evidence type="ECO:0000256" key="2">
    <source>
        <dbReference type="SAM" id="Phobius"/>
    </source>
</evidence>
<proteinExistence type="predicted"/>
<protein>
    <submittedName>
        <fullName evidence="3">Uncharacterized protein</fullName>
    </submittedName>
</protein>
<dbReference type="AlphaFoldDB" id="A0A9P3HFH5"/>
<reference evidence="3" key="2">
    <citation type="journal article" date="2022" name="Microbiol. Resour. Announc.">
        <title>Whole-Genome Sequence of Entomortierella parvispora E1425, a Mucoromycotan Fungus Associated with Burkholderiaceae-Related Endosymbiotic Bacteria.</title>
        <authorList>
            <person name="Herlambang A."/>
            <person name="Guo Y."/>
            <person name="Takashima Y."/>
            <person name="Narisawa K."/>
            <person name="Ohta H."/>
            <person name="Nishizawa T."/>
        </authorList>
    </citation>
    <scope>NUCLEOTIDE SEQUENCE</scope>
    <source>
        <strain evidence="3">E1425</strain>
    </source>
</reference>
<keyword evidence="2" id="KW-0812">Transmembrane</keyword>
<dbReference type="EMBL" id="BQFW01000011">
    <property type="protein sequence ID" value="GJJ75795.1"/>
    <property type="molecule type" value="Genomic_DNA"/>
</dbReference>
<name>A0A9P3HFH5_9FUNG</name>
<feature type="transmembrane region" description="Helical" evidence="2">
    <location>
        <begin position="9"/>
        <end position="30"/>
    </location>
</feature>
<dbReference type="OrthoDB" id="2382681at2759"/>
<feature type="region of interest" description="Disordered" evidence="1">
    <location>
        <begin position="46"/>
        <end position="124"/>
    </location>
</feature>